<dbReference type="HOGENOM" id="CLU_044523_2_0_1"/>
<evidence type="ECO:0000256" key="1">
    <source>
        <dbReference type="ARBA" id="ARBA00004651"/>
    </source>
</evidence>
<dbReference type="OrthoDB" id="6765072at2759"/>
<proteinExistence type="inferred from homology"/>
<comment type="subcellular location">
    <subcellularLocation>
        <location evidence="1 10">Cell membrane</location>
        <topology evidence="1 10">Multi-pass membrane protein</topology>
    </subcellularLocation>
</comment>
<evidence type="ECO:0000313" key="11">
    <source>
        <dbReference type="EMBL" id="EDV40611.1"/>
    </source>
</evidence>
<dbReference type="Proteomes" id="UP000007801">
    <property type="component" value="Unassembled WGS sequence"/>
</dbReference>
<keyword evidence="12" id="KW-1185">Reference proteome</keyword>
<evidence type="ECO:0000256" key="10">
    <source>
        <dbReference type="RuleBase" id="RU351113"/>
    </source>
</evidence>
<dbReference type="GO" id="GO:0170020">
    <property type="term" value="F:ionotropic olfactory receptor activity"/>
    <property type="evidence" value="ECO:0007669"/>
    <property type="project" value="EnsemblMetazoa"/>
</dbReference>
<feature type="transmembrane region" description="Helical" evidence="10">
    <location>
        <begin position="182"/>
        <end position="201"/>
    </location>
</feature>
<gene>
    <name evidence="11" type="primary">Dana\GF10591</name>
    <name evidence="11" type="synonym">dana_GLEANR_10545</name>
    <name evidence="11" type="ORF">GF10591</name>
</gene>
<dbReference type="GO" id="GO:0007619">
    <property type="term" value="P:courtship behavior"/>
    <property type="evidence" value="ECO:0007669"/>
    <property type="project" value="EnsemblMetazoa"/>
</dbReference>
<name>B3M5A6_DROAN</name>
<evidence type="ECO:0000256" key="9">
    <source>
        <dbReference type="ARBA" id="ARBA00023224"/>
    </source>
</evidence>
<dbReference type="GO" id="GO:0005886">
    <property type="term" value="C:plasma membrane"/>
    <property type="evidence" value="ECO:0007669"/>
    <property type="project" value="UniProtKB-SubCell"/>
</dbReference>
<evidence type="ECO:0000256" key="5">
    <source>
        <dbReference type="ARBA" id="ARBA00022725"/>
    </source>
</evidence>
<dbReference type="OMA" id="TNCLWYE"/>
<dbReference type="GO" id="GO:0005549">
    <property type="term" value="F:odorant binding"/>
    <property type="evidence" value="ECO:0007669"/>
    <property type="project" value="InterPro"/>
</dbReference>
<feature type="transmembrane region" description="Helical" evidence="10">
    <location>
        <begin position="39"/>
        <end position="61"/>
    </location>
</feature>
<keyword evidence="6 10" id="KW-1133">Transmembrane helix</keyword>
<dbReference type="AlphaFoldDB" id="B3M5A6"/>
<feature type="transmembrane region" description="Helical" evidence="10">
    <location>
        <begin position="267"/>
        <end position="295"/>
    </location>
</feature>
<dbReference type="PANTHER" id="PTHR21137">
    <property type="entry name" value="ODORANT RECEPTOR"/>
    <property type="match status" value="1"/>
</dbReference>
<evidence type="ECO:0000256" key="6">
    <source>
        <dbReference type="ARBA" id="ARBA00022989"/>
    </source>
</evidence>
<dbReference type="GeneID" id="6493460"/>
<dbReference type="InterPro" id="IPR004117">
    <property type="entry name" value="7tm6_olfct_rcpt"/>
</dbReference>
<organism evidence="11 12">
    <name type="scientific">Drosophila ananassae</name>
    <name type="common">Fruit fly</name>
    <dbReference type="NCBI Taxonomy" id="7217"/>
    <lineage>
        <taxon>Eukaryota</taxon>
        <taxon>Metazoa</taxon>
        <taxon>Ecdysozoa</taxon>
        <taxon>Arthropoda</taxon>
        <taxon>Hexapoda</taxon>
        <taxon>Insecta</taxon>
        <taxon>Pterygota</taxon>
        <taxon>Neoptera</taxon>
        <taxon>Endopterygota</taxon>
        <taxon>Diptera</taxon>
        <taxon>Brachycera</taxon>
        <taxon>Muscomorpha</taxon>
        <taxon>Ephydroidea</taxon>
        <taxon>Drosophilidae</taxon>
        <taxon>Drosophila</taxon>
        <taxon>Sophophora</taxon>
    </lineage>
</organism>
<dbReference type="FunCoup" id="B3M5A6">
    <property type="interactions" value="2"/>
</dbReference>
<keyword evidence="9 10" id="KW-0807">Transducer</keyword>
<accession>B3M5A6</accession>
<dbReference type="InParanoid" id="B3M5A6"/>
<dbReference type="GO" id="GO:0043695">
    <property type="term" value="P:detection of pheromone"/>
    <property type="evidence" value="ECO:0007669"/>
    <property type="project" value="EnsemblMetazoa"/>
</dbReference>
<dbReference type="PANTHER" id="PTHR21137:SF35">
    <property type="entry name" value="ODORANT RECEPTOR 19A-RELATED"/>
    <property type="match status" value="1"/>
</dbReference>
<keyword evidence="2" id="KW-1003">Cell membrane</keyword>
<sequence length="395" mass="45318">MSKSNKKLTPVDRYLRIVRVIRFFVGFCGNDVADPNFKMWWLTYLVLSAIGMFLACTGYTIYRGVVIDGDLTVILQAMAMVGSALQGLTKLLVTANLAPLLRHIQYGYEDIYREYGAKSGEYIKCLERIIKITWRIMISFFCPCLMNLIAVVSFPIFYLVVYKKKIMVMQFLMPLIDEKTDTGYMILSAVHVGLIFFGSFGNYGGDMYLFLFVTNLTLIKDIFCVKLKELNEVVLKKNEYEQMRVMLFDLVTWHQKYQNILLTTRRIYSFVLFVQLSTTCISMLCTIACIFLRVWPAAPIYLLYSATTLYAFCGLGTAVEISNDVLIREIYSGCLWYELPVKEEKIIILMLAKAQTEQHLTAANMCPLSMNTALQLTKGIYSFSMMLLTYLGLEK</sequence>
<dbReference type="KEGG" id="dan:6493460"/>
<dbReference type="GO" id="GO:0005929">
    <property type="term" value="C:cilium"/>
    <property type="evidence" value="ECO:0007669"/>
    <property type="project" value="EnsemblMetazoa"/>
</dbReference>
<keyword evidence="8 10" id="KW-0675">Receptor</keyword>
<comment type="similarity">
    <text evidence="10">Belongs to the insect chemoreceptor superfamily. Heteromeric odorant receptor channel (TC 1.A.69) family.</text>
</comment>
<evidence type="ECO:0000313" key="12">
    <source>
        <dbReference type="Proteomes" id="UP000007801"/>
    </source>
</evidence>
<keyword evidence="7 10" id="KW-0472">Membrane</keyword>
<dbReference type="Pfam" id="PF02949">
    <property type="entry name" value="7tm_6"/>
    <property type="match status" value="1"/>
</dbReference>
<reference evidence="11 12" key="1">
    <citation type="journal article" date="2007" name="Nature">
        <title>Evolution of genes and genomes on the Drosophila phylogeny.</title>
        <authorList>
            <consortium name="Drosophila 12 Genomes Consortium"/>
            <person name="Clark A.G."/>
            <person name="Eisen M.B."/>
            <person name="Smith D.R."/>
            <person name="Bergman C.M."/>
            <person name="Oliver B."/>
            <person name="Markow T.A."/>
            <person name="Kaufman T.C."/>
            <person name="Kellis M."/>
            <person name="Gelbart W."/>
            <person name="Iyer V.N."/>
            <person name="Pollard D.A."/>
            <person name="Sackton T.B."/>
            <person name="Larracuente A.M."/>
            <person name="Singh N.D."/>
            <person name="Abad J.P."/>
            <person name="Abt D.N."/>
            <person name="Adryan B."/>
            <person name="Aguade M."/>
            <person name="Akashi H."/>
            <person name="Anderson W.W."/>
            <person name="Aquadro C.F."/>
            <person name="Ardell D.H."/>
            <person name="Arguello R."/>
            <person name="Artieri C.G."/>
            <person name="Barbash D.A."/>
            <person name="Barker D."/>
            <person name="Barsanti P."/>
            <person name="Batterham P."/>
            <person name="Batzoglou S."/>
            <person name="Begun D."/>
            <person name="Bhutkar A."/>
            <person name="Blanco E."/>
            <person name="Bosak S.A."/>
            <person name="Bradley R.K."/>
            <person name="Brand A.D."/>
            <person name="Brent M.R."/>
            <person name="Brooks A.N."/>
            <person name="Brown R.H."/>
            <person name="Butlin R.K."/>
            <person name="Caggese C."/>
            <person name="Calvi B.R."/>
            <person name="Bernardo de Carvalho A."/>
            <person name="Caspi A."/>
            <person name="Castrezana S."/>
            <person name="Celniker S.E."/>
            <person name="Chang J.L."/>
            <person name="Chapple C."/>
            <person name="Chatterji S."/>
            <person name="Chinwalla A."/>
            <person name="Civetta A."/>
            <person name="Clifton S.W."/>
            <person name="Comeron J.M."/>
            <person name="Costello J.C."/>
            <person name="Coyne J.A."/>
            <person name="Daub J."/>
            <person name="David R.G."/>
            <person name="Delcher A.L."/>
            <person name="Delehaunty K."/>
            <person name="Do C.B."/>
            <person name="Ebling H."/>
            <person name="Edwards K."/>
            <person name="Eickbush T."/>
            <person name="Evans J.D."/>
            <person name="Filipski A."/>
            <person name="Findeiss S."/>
            <person name="Freyhult E."/>
            <person name="Fulton L."/>
            <person name="Fulton R."/>
            <person name="Garcia A.C."/>
            <person name="Gardiner A."/>
            <person name="Garfield D.A."/>
            <person name="Garvin B.E."/>
            <person name="Gibson G."/>
            <person name="Gilbert D."/>
            <person name="Gnerre S."/>
            <person name="Godfrey J."/>
            <person name="Good R."/>
            <person name="Gotea V."/>
            <person name="Gravely B."/>
            <person name="Greenberg A.J."/>
            <person name="Griffiths-Jones S."/>
            <person name="Gross S."/>
            <person name="Guigo R."/>
            <person name="Gustafson E.A."/>
            <person name="Haerty W."/>
            <person name="Hahn M.W."/>
            <person name="Halligan D.L."/>
            <person name="Halpern A.L."/>
            <person name="Halter G.M."/>
            <person name="Han M.V."/>
            <person name="Heger A."/>
            <person name="Hillier L."/>
            <person name="Hinrichs A.S."/>
            <person name="Holmes I."/>
            <person name="Hoskins R.A."/>
            <person name="Hubisz M.J."/>
            <person name="Hultmark D."/>
            <person name="Huntley M.A."/>
            <person name="Jaffe D.B."/>
            <person name="Jagadeeshan S."/>
            <person name="Jeck W.R."/>
            <person name="Johnson J."/>
            <person name="Jones C.D."/>
            <person name="Jordan W.C."/>
            <person name="Karpen G.H."/>
            <person name="Kataoka E."/>
            <person name="Keightley P.D."/>
            <person name="Kheradpour P."/>
            <person name="Kirkness E.F."/>
            <person name="Koerich L.B."/>
            <person name="Kristiansen K."/>
            <person name="Kudrna D."/>
            <person name="Kulathinal R.J."/>
            <person name="Kumar S."/>
            <person name="Kwok R."/>
            <person name="Lander E."/>
            <person name="Langley C.H."/>
            <person name="Lapoint R."/>
            <person name="Lazzaro B.P."/>
            <person name="Lee S.J."/>
            <person name="Levesque L."/>
            <person name="Li R."/>
            <person name="Lin C.F."/>
            <person name="Lin M.F."/>
            <person name="Lindblad-Toh K."/>
            <person name="Llopart A."/>
            <person name="Long M."/>
            <person name="Low L."/>
            <person name="Lozovsky E."/>
            <person name="Lu J."/>
            <person name="Luo M."/>
            <person name="Machado C.A."/>
            <person name="Makalowski W."/>
            <person name="Marzo M."/>
            <person name="Matsuda M."/>
            <person name="Matzkin L."/>
            <person name="McAllister B."/>
            <person name="McBride C.S."/>
            <person name="McKernan B."/>
            <person name="McKernan K."/>
            <person name="Mendez-Lago M."/>
            <person name="Minx P."/>
            <person name="Mollenhauer M.U."/>
            <person name="Montooth K."/>
            <person name="Mount S.M."/>
            <person name="Mu X."/>
            <person name="Myers E."/>
            <person name="Negre B."/>
            <person name="Newfeld S."/>
            <person name="Nielsen R."/>
            <person name="Noor M.A."/>
            <person name="O'Grady P."/>
            <person name="Pachter L."/>
            <person name="Papaceit M."/>
            <person name="Parisi M.J."/>
            <person name="Parisi M."/>
            <person name="Parts L."/>
            <person name="Pedersen J.S."/>
            <person name="Pesole G."/>
            <person name="Phillippy A.M."/>
            <person name="Ponting C.P."/>
            <person name="Pop M."/>
            <person name="Porcelli D."/>
            <person name="Powell J.R."/>
            <person name="Prohaska S."/>
            <person name="Pruitt K."/>
            <person name="Puig M."/>
            <person name="Quesneville H."/>
            <person name="Ram K.R."/>
            <person name="Rand D."/>
            <person name="Rasmussen M.D."/>
            <person name="Reed L.K."/>
            <person name="Reenan R."/>
            <person name="Reily A."/>
            <person name="Remington K.A."/>
            <person name="Rieger T.T."/>
            <person name="Ritchie M.G."/>
            <person name="Robin C."/>
            <person name="Rogers Y.H."/>
            <person name="Rohde C."/>
            <person name="Rozas J."/>
            <person name="Rubenfield M.J."/>
            <person name="Ruiz A."/>
            <person name="Russo S."/>
            <person name="Salzberg S.L."/>
            <person name="Sanchez-Gracia A."/>
            <person name="Saranga D.J."/>
            <person name="Sato H."/>
            <person name="Schaeffer S.W."/>
            <person name="Schatz M.C."/>
            <person name="Schlenke T."/>
            <person name="Schwartz R."/>
            <person name="Segarra C."/>
            <person name="Singh R.S."/>
            <person name="Sirot L."/>
            <person name="Sirota M."/>
            <person name="Sisneros N.B."/>
            <person name="Smith C.D."/>
            <person name="Smith T.F."/>
            <person name="Spieth J."/>
            <person name="Stage D.E."/>
            <person name="Stark A."/>
            <person name="Stephan W."/>
            <person name="Strausberg R.L."/>
            <person name="Strempel S."/>
            <person name="Sturgill D."/>
            <person name="Sutton G."/>
            <person name="Sutton G.G."/>
            <person name="Tao W."/>
            <person name="Teichmann S."/>
            <person name="Tobari Y.N."/>
            <person name="Tomimura Y."/>
            <person name="Tsolas J.M."/>
            <person name="Valente V.L."/>
            <person name="Venter E."/>
            <person name="Venter J.C."/>
            <person name="Vicario S."/>
            <person name="Vieira F.G."/>
            <person name="Vilella A.J."/>
            <person name="Villasante A."/>
            <person name="Walenz B."/>
            <person name="Wang J."/>
            <person name="Wasserman M."/>
            <person name="Watts T."/>
            <person name="Wilson D."/>
            <person name="Wilson R.K."/>
            <person name="Wing R.A."/>
            <person name="Wolfner M.F."/>
            <person name="Wong A."/>
            <person name="Wong G.K."/>
            <person name="Wu C.I."/>
            <person name="Wu G."/>
            <person name="Yamamoto D."/>
            <person name="Yang H.P."/>
            <person name="Yang S.P."/>
            <person name="Yorke J.A."/>
            <person name="Yoshida K."/>
            <person name="Zdobnov E."/>
            <person name="Zhang P."/>
            <person name="Zhang Y."/>
            <person name="Zimin A.V."/>
            <person name="Baldwin J."/>
            <person name="Abdouelleil A."/>
            <person name="Abdulkadir J."/>
            <person name="Abebe A."/>
            <person name="Abera B."/>
            <person name="Abreu J."/>
            <person name="Acer S.C."/>
            <person name="Aftuck L."/>
            <person name="Alexander A."/>
            <person name="An P."/>
            <person name="Anderson E."/>
            <person name="Anderson S."/>
            <person name="Arachi H."/>
            <person name="Azer M."/>
            <person name="Bachantsang P."/>
            <person name="Barry A."/>
            <person name="Bayul T."/>
            <person name="Berlin A."/>
            <person name="Bessette D."/>
            <person name="Bloom T."/>
            <person name="Blye J."/>
            <person name="Boguslavskiy L."/>
            <person name="Bonnet C."/>
            <person name="Boukhgalter B."/>
            <person name="Bourzgui I."/>
            <person name="Brown A."/>
            <person name="Cahill P."/>
            <person name="Channer S."/>
            <person name="Cheshatsang Y."/>
            <person name="Chuda L."/>
            <person name="Citroen M."/>
            <person name="Collymore A."/>
            <person name="Cooke P."/>
            <person name="Costello M."/>
            <person name="D'Aco K."/>
            <person name="Daza R."/>
            <person name="De Haan G."/>
            <person name="DeGray S."/>
            <person name="DeMaso C."/>
            <person name="Dhargay N."/>
            <person name="Dooley K."/>
            <person name="Dooley E."/>
            <person name="Doricent M."/>
            <person name="Dorje P."/>
            <person name="Dorjee K."/>
            <person name="Dupes A."/>
            <person name="Elong R."/>
            <person name="Falk J."/>
            <person name="Farina A."/>
            <person name="Faro S."/>
            <person name="Ferguson D."/>
            <person name="Fisher S."/>
            <person name="Foley C.D."/>
            <person name="Franke A."/>
            <person name="Friedrich D."/>
            <person name="Gadbois L."/>
            <person name="Gearin G."/>
            <person name="Gearin C.R."/>
            <person name="Giannoukos G."/>
            <person name="Goode T."/>
            <person name="Graham J."/>
            <person name="Grandbois E."/>
            <person name="Grewal S."/>
            <person name="Gyaltsen K."/>
            <person name="Hafez N."/>
            <person name="Hagos B."/>
            <person name="Hall J."/>
            <person name="Henson C."/>
            <person name="Hollinger A."/>
            <person name="Honan T."/>
            <person name="Huard M.D."/>
            <person name="Hughes L."/>
            <person name="Hurhula B."/>
            <person name="Husby M.E."/>
            <person name="Kamat A."/>
            <person name="Kanga B."/>
            <person name="Kashin S."/>
            <person name="Khazanovich D."/>
            <person name="Kisner P."/>
            <person name="Lance K."/>
            <person name="Lara M."/>
            <person name="Lee W."/>
            <person name="Lennon N."/>
            <person name="Letendre F."/>
            <person name="LeVine R."/>
            <person name="Lipovsky A."/>
            <person name="Liu X."/>
            <person name="Liu J."/>
            <person name="Liu S."/>
            <person name="Lokyitsang T."/>
            <person name="Lokyitsang Y."/>
            <person name="Lubonja R."/>
            <person name="Lui A."/>
            <person name="MacDonald P."/>
            <person name="Magnisalis V."/>
            <person name="Maru K."/>
            <person name="Matthews C."/>
            <person name="McCusker W."/>
            <person name="McDonough S."/>
            <person name="Mehta T."/>
            <person name="Meldrim J."/>
            <person name="Meneus L."/>
            <person name="Mihai O."/>
            <person name="Mihalev A."/>
            <person name="Mihova T."/>
            <person name="Mittelman R."/>
            <person name="Mlenga V."/>
            <person name="Montmayeur A."/>
            <person name="Mulrain L."/>
            <person name="Navidi A."/>
            <person name="Naylor J."/>
            <person name="Negash T."/>
            <person name="Nguyen T."/>
            <person name="Nguyen N."/>
            <person name="Nicol R."/>
            <person name="Norbu C."/>
            <person name="Norbu N."/>
            <person name="Novod N."/>
            <person name="O'Neill B."/>
            <person name="Osman S."/>
            <person name="Markiewicz E."/>
            <person name="Oyono O.L."/>
            <person name="Patti C."/>
            <person name="Phunkhang P."/>
            <person name="Pierre F."/>
            <person name="Priest M."/>
            <person name="Raghuraman S."/>
            <person name="Rege F."/>
            <person name="Reyes R."/>
            <person name="Rise C."/>
            <person name="Rogov P."/>
            <person name="Ross K."/>
            <person name="Ryan E."/>
            <person name="Settipalli S."/>
            <person name="Shea T."/>
            <person name="Sherpa N."/>
            <person name="Shi L."/>
            <person name="Shih D."/>
            <person name="Sparrow T."/>
            <person name="Spaulding J."/>
            <person name="Stalker J."/>
            <person name="Stange-Thomann N."/>
            <person name="Stavropoulos S."/>
            <person name="Stone C."/>
            <person name="Strader C."/>
            <person name="Tesfaye S."/>
            <person name="Thomson T."/>
            <person name="Thoulutsang Y."/>
            <person name="Thoulutsang D."/>
            <person name="Topham K."/>
            <person name="Topping I."/>
            <person name="Tsamla T."/>
            <person name="Vassiliev H."/>
            <person name="Vo A."/>
            <person name="Wangchuk T."/>
            <person name="Wangdi T."/>
            <person name="Weiand M."/>
            <person name="Wilkinson J."/>
            <person name="Wilson A."/>
            <person name="Yadav S."/>
            <person name="Young G."/>
            <person name="Yu Q."/>
            <person name="Zembek L."/>
            <person name="Zhong D."/>
            <person name="Zimmer A."/>
            <person name="Zwirko Z."/>
            <person name="Jaffe D.B."/>
            <person name="Alvarez P."/>
            <person name="Brockman W."/>
            <person name="Butler J."/>
            <person name="Chin C."/>
            <person name="Gnerre S."/>
            <person name="Grabherr M."/>
            <person name="Kleber M."/>
            <person name="Mauceli E."/>
            <person name="MacCallum I."/>
        </authorList>
    </citation>
    <scope>NUCLEOTIDE SEQUENCE [LARGE SCALE GENOMIC DNA]</scope>
    <source>
        <strain evidence="12">Tucson 14024-0371.13</strain>
    </source>
</reference>
<dbReference type="GO" id="GO:0071683">
    <property type="term" value="C:sensory dendrite"/>
    <property type="evidence" value="ECO:0007669"/>
    <property type="project" value="EnsemblMetazoa"/>
</dbReference>
<protein>
    <recommendedName>
        <fullName evidence="10">Odorant receptor</fullName>
    </recommendedName>
</protein>
<dbReference type="GO" id="GO:0007165">
    <property type="term" value="P:signal transduction"/>
    <property type="evidence" value="ECO:0007669"/>
    <property type="project" value="UniProtKB-KW"/>
</dbReference>
<evidence type="ECO:0000256" key="8">
    <source>
        <dbReference type="ARBA" id="ARBA00023170"/>
    </source>
</evidence>
<evidence type="ECO:0000256" key="7">
    <source>
        <dbReference type="ARBA" id="ARBA00023136"/>
    </source>
</evidence>
<keyword evidence="3 10" id="KW-0716">Sensory transduction</keyword>
<feature type="transmembrane region" description="Helical" evidence="10">
    <location>
        <begin position="73"/>
        <end position="93"/>
    </location>
</feature>
<keyword evidence="5 10" id="KW-0552">Olfaction</keyword>
<evidence type="ECO:0000256" key="4">
    <source>
        <dbReference type="ARBA" id="ARBA00022692"/>
    </source>
</evidence>
<dbReference type="PhylomeDB" id="B3M5A6"/>
<evidence type="ECO:0000256" key="2">
    <source>
        <dbReference type="ARBA" id="ARBA00022475"/>
    </source>
</evidence>
<evidence type="ECO:0000256" key="3">
    <source>
        <dbReference type="ARBA" id="ARBA00022606"/>
    </source>
</evidence>
<feature type="transmembrane region" description="Helical" evidence="10">
    <location>
        <begin position="136"/>
        <end position="161"/>
    </location>
</feature>
<keyword evidence="4 10" id="KW-0812">Transmembrane</keyword>
<comment type="caution">
    <text evidence="10">Lacks conserved residue(s) required for the propagation of feature annotation.</text>
</comment>
<dbReference type="eggNOG" id="ENOG502T8K4">
    <property type="taxonomic scope" value="Eukaryota"/>
</dbReference>
<feature type="transmembrane region" description="Helical" evidence="10">
    <location>
        <begin position="301"/>
        <end position="319"/>
    </location>
</feature>
<dbReference type="STRING" id="7217.B3M5A6"/>
<dbReference type="EMBL" id="CH902618">
    <property type="protein sequence ID" value="EDV40611.1"/>
    <property type="molecule type" value="Genomic_DNA"/>
</dbReference>